<dbReference type="Proteomes" id="UP000036851">
    <property type="component" value="Unassembled WGS sequence"/>
</dbReference>
<keyword evidence="4" id="KW-1185">Reference proteome</keyword>
<dbReference type="PATRIC" id="fig|1560201.3.peg.3727"/>
<sequence length="284" mass="33127">MSSGLNLTCTPLSFPFTVYRTKNKMNDYHAYDMRHGDLSEFQLKEHFGLHQIVEGVNPYTNEISRYPVGNYSFARPAIITETRSREEIAQMLFDQFRQYSAPVSFMGYRKLFISLINHLQTGDGEPFYDDLLNTAYHKQIVSDTTENSSLLTIKNVIESNIDWGVSVYPDQYKDEFNQKLSGVILPKFNLWIDRVNGLGISVHDIYATHITIQSLTVDQDGYTAIVHYQGQDHFGLDDKDIMSQLYHNLPIFRIWFILQRWEKFGYKPFVTNMEATIEFKGRRK</sequence>
<protein>
    <recommendedName>
        <fullName evidence="5">DUF3289 family protein</fullName>
    </recommendedName>
</protein>
<accession>A0A0L7SY87</accession>
<dbReference type="InterPro" id="IPR017483">
    <property type="entry name" value="CHP03034"/>
</dbReference>
<dbReference type="Pfam" id="PF11692">
    <property type="entry name" value="DUF3289"/>
    <property type="match status" value="1"/>
</dbReference>
<evidence type="ECO:0000313" key="1">
    <source>
        <dbReference type="EMBL" id="KOC88045.1"/>
    </source>
</evidence>
<dbReference type="Proteomes" id="UP000037088">
    <property type="component" value="Unassembled WGS sequence"/>
</dbReference>
<dbReference type="OrthoDB" id="612868at2"/>
<evidence type="ECO:0000313" key="3">
    <source>
        <dbReference type="Proteomes" id="UP000036851"/>
    </source>
</evidence>
<proteinExistence type="predicted"/>
<gene>
    <name evidence="1" type="ORF">NG42_17610</name>
    <name evidence="2" type="ORF">NG43_20710</name>
</gene>
<dbReference type="EMBL" id="JRXE01000028">
    <property type="protein sequence ID" value="KOC88045.1"/>
    <property type="molecule type" value="Genomic_DNA"/>
</dbReference>
<dbReference type="EMBL" id="JRXF01000051">
    <property type="protein sequence ID" value="KOC88141.1"/>
    <property type="molecule type" value="Genomic_DNA"/>
</dbReference>
<evidence type="ECO:0000313" key="2">
    <source>
        <dbReference type="EMBL" id="KOC88141.1"/>
    </source>
</evidence>
<name>A0A0L7SY87_9GAMM</name>
<evidence type="ECO:0008006" key="5">
    <source>
        <dbReference type="Google" id="ProtNLM"/>
    </source>
</evidence>
<dbReference type="RefSeq" id="WP_052901538.1">
    <property type="nucleotide sequence ID" value="NZ_JRXE01000028.1"/>
</dbReference>
<comment type="caution">
    <text evidence="1">The sequence shown here is derived from an EMBL/GenBank/DDBJ whole genome shotgun (WGS) entry which is preliminary data.</text>
</comment>
<evidence type="ECO:0000313" key="4">
    <source>
        <dbReference type="Proteomes" id="UP000037088"/>
    </source>
</evidence>
<dbReference type="NCBIfam" id="TIGR03034">
    <property type="entry name" value="YPO3983 family protein"/>
    <property type="match status" value="1"/>
</dbReference>
<reference evidence="3 4" key="1">
    <citation type="journal article" date="2015" name="Int. J. Syst. Evol. Microbiol.">
        <title>Erwinia iniecta sp. nov., isolated from Russian wheat aphids (Diuraphis noxia).</title>
        <authorList>
            <person name="Campillo T."/>
            <person name="Luna E."/>
            <person name="Portier P."/>
            <person name="Fischer-Le Saux M."/>
            <person name="Lapitan N."/>
            <person name="Tisserat N.A."/>
            <person name="Leach J.E."/>
        </authorList>
    </citation>
    <scope>NUCLEOTIDE SEQUENCE [LARGE SCALE GENOMIC DNA]</scope>
    <source>
        <strain evidence="1 4">B120</strain>
        <strain evidence="2 3">B149</strain>
    </source>
</reference>
<organism evidence="1 4">
    <name type="scientific">Winslowiella iniecta</name>
    <dbReference type="NCBI Taxonomy" id="1560201"/>
    <lineage>
        <taxon>Bacteria</taxon>
        <taxon>Pseudomonadati</taxon>
        <taxon>Pseudomonadota</taxon>
        <taxon>Gammaproteobacteria</taxon>
        <taxon>Enterobacterales</taxon>
        <taxon>Erwiniaceae</taxon>
        <taxon>Winslowiella</taxon>
    </lineage>
</organism>
<dbReference type="STRING" id="1560201.NG42_17610"/>
<dbReference type="AlphaFoldDB" id="A0A0L7SY87"/>